<organism evidence="1 2">
    <name type="scientific">Hondaea fermentalgiana</name>
    <dbReference type="NCBI Taxonomy" id="2315210"/>
    <lineage>
        <taxon>Eukaryota</taxon>
        <taxon>Sar</taxon>
        <taxon>Stramenopiles</taxon>
        <taxon>Bigyra</taxon>
        <taxon>Labyrinthulomycetes</taxon>
        <taxon>Thraustochytrida</taxon>
        <taxon>Thraustochytriidae</taxon>
        <taxon>Hondaea</taxon>
    </lineage>
</organism>
<protein>
    <recommendedName>
        <fullName evidence="3">F-box domain-containing protein</fullName>
    </recommendedName>
</protein>
<dbReference type="EMBL" id="BEYU01000144">
    <property type="protein sequence ID" value="GBG33140.1"/>
    <property type="molecule type" value="Genomic_DNA"/>
</dbReference>
<dbReference type="Proteomes" id="UP000241890">
    <property type="component" value="Unassembled WGS sequence"/>
</dbReference>
<gene>
    <name evidence="1" type="ORF">FCC1311_093642</name>
</gene>
<accession>A0A2R5GQL4</accession>
<proteinExistence type="predicted"/>
<evidence type="ECO:0000313" key="1">
    <source>
        <dbReference type="EMBL" id="GBG33140.1"/>
    </source>
</evidence>
<name>A0A2R5GQL4_9STRA</name>
<keyword evidence="2" id="KW-1185">Reference proteome</keyword>
<sequence>MLGMVLDMLKTPWIELVTLLESFAKTPVGLMRSVLAGVFGKSKRKSMHKESRALIVHERFRWQLRTKPVHPPKPTLPDDLVPNVLDFLGAADLCTAASINTLWFFHAYADRRWARLCVKDFSVEPTSVSGYQSKHIAARTLYKSILDYRHSHFGGAGIDVSALPTLPVVSDF</sequence>
<dbReference type="Gene3D" id="1.20.1280.50">
    <property type="match status" value="1"/>
</dbReference>
<dbReference type="InterPro" id="IPR036047">
    <property type="entry name" value="F-box-like_dom_sf"/>
</dbReference>
<dbReference type="SUPFAM" id="SSF81383">
    <property type="entry name" value="F-box domain"/>
    <property type="match status" value="1"/>
</dbReference>
<comment type="caution">
    <text evidence="1">The sequence shown here is derived from an EMBL/GenBank/DDBJ whole genome shotgun (WGS) entry which is preliminary data.</text>
</comment>
<evidence type="ECO:0000313" key="2">
    <source>
        <dbReference type="Proteomes" id="UP000241890"/>
    </source>
</evidence>
<evidence type="ECO:0008006" key="3">
    <source>
        <dbReference type="Google" id="ProtNLM"/>
    </source>
</evidence>
<dbReference type="AlphaFoldDB" id="A0A2R5GQL4"/>
<dbReference type="InParanoid" id="A0A2R5GQL4"/>
<reference evidence="1 2" key="1">
    <citation type="submission" date="2017-12" db="EMBL/GenBank/DDBJ databases">
        <title>Sequencing, de novo assembly and annotation of complete genome of a new Thraustochytrid species, strain FCC1311.</title>
        <authorList>
            <person name="Sedici K."/>
            <person name="Godart F."/>
            <person name="Aiese Cigliano R."/>
            <person name="Sanseverino W."/>
            <person name="Barakat M."/>
            <person name="Ortet P."/>
            <person name="Marechal E."/>
            <person name="Cagnac O."/>
            <person name="Amato A."/>
        </authorList>
    </citation>
    <scope>NUCLEOTIDE SEQUENCE [LARGE SCALE GENOMIC DNA]</scope>
</reference>